<geneLocation type="plasmid" evidence="1">
    <name>unnamed5</name>
</geneLocation>
<dbReference type="RefSeq" id="WP_107341871.1">
    <property type="nucleotide sequence ID" value="NZ_JABRWL010000003.1"/>
</dbReference>
<reference evidence="1" key="1">
    <citation type="submission" date="2019-07" db="EMBL/GenBank/DDBJ databases">
        <title>FDA dAtabase for Regulatory Grade micrObial Sequences (FDA-ARGOS): Supporting development and validation of Infectious Disease Dx tests.</title>
        <authorList>
            <person name="Bachman M."/>
            <person name="Young C."/>
            <person name="Tallon L."/>
            <person name="Sadzewicz L."/>
            <person name="Vavikolanu K."/>
            <person name="Mehta A."/>
            <person name="Aluvathingal J."/>
            <person name="Nadendla S."/>
            <person name="Nandy P."/>
            <person name="Geyer C."/>
            <person name="Yan Y."/>
            <person name="Sichtig H."/>
        </authorList>
    </citation>
    <scope>NUCLEOTIDE SEQUENCE</scope>
    <source>
        <strain evidence="1">FDAARGOS_618</strain>
        <plasmid evidence="1">unnamed5</plasmid>
    </source>
</reference>
<name>A0AA44EHA8_9HYPH</name>
<organism evidence="1 2">
    <name type="scientific">Agrobacterium pusense</name>
    <dbReference type="NCBI Taxonomy" id="648995"/>
    <lineage>
        <taxon>Bacteria</taxon>
        <taxon>Pseudomonadati</taxon>
        <taxon>Pseudomonadota</taxon>
        <taxon>Alphaproteobacteria</taxon>
        <taxon>Hyphomicrobiales</taxon>
        <taxon>Rhizobiaceae</taxon>
        <taxon>Rhizobium/Agrobacterium group</taxon>
        <taxon>Agrobacterium</taxon>
    </lineage>
</organism>
<comment type="caution">
    <text evidence="1">The sequence shown here is derived from an EMBL/GenBank/DDBJ whole genome shotgun (WGS) entry which is preliminary data.</text>
</comment>
<evidence type="ECO:0000313" key="2">
    <source>
        <dbReference type="Proteomes" id="UP001155820"/>
    </source>
</evidence>
<gene>
    <name evidence="1" type="ORF">FOB26_03790</name>
</gene>
<keyword evidence="1" id="KW-0614">Plasmid</keyword>
<sequence length="141" mass="15509">MIQNKARKVKRLFNWPCLSRYCNVPGVNLPTTRHITSIVKDPALSRGLAFALRAYGYDVASFRSWKHAGESVGGAICVILDGSLPECEREACLATLPVKTPVLFLAEDETFSNEKPSIQILHKPLTGTDIVSALMRLGKNP</sequence>
<accession>A0AA44EHA8</accession>
<dbReference type="EMBL" id="JABRWM010000005">
    <property type="protein sequence ID" value="NRF18244.1"/>
    <property type="molecule type" value="Genomic_DNA"/>
</dbReference>
<protein>
    <submittedName>
        <fullName evidence="1">Uncharacterized protein</fullName>
    </submittedName>
</protein>
<proteinExistence type="predicted"/>
<dbReference type="AlphaFoldDB" id="A0AA44EHA8"/>
<keyword evidence="2" id="KW-1185">Reference proteome</keyword>
<evidence type="ECO:0000313" key="1">
    <source>
        <dbReference type="EMBL" id="NRF18244.1"/>
    </source>
</evidence>
<dbReference type="Proteomes" id="UP001155820">
    <property type="component" value="Unassembled WGS sequence"/>
</dbReference>